<sequence>MSMLLGVFIVFVLIIGVAGFGYQSTTGLTEKIQIQRARKQQLKLKYRETKQTLTDLKEMELSLTRQLDGVDDYSIGALTEGGDLITGVQKPAARKRNTTAQHTIVDVLLAEKLLSPEDLAKAENYKQQSKSPYEIDEILSLLGYVNPDVIQRIKRRYPNLA</sequence>
<dbReference type="EMBL" id="BLVO01000004">
    <property type="protein sequence ID" value="GFM31948.1"/>
    <property type="molecule type" value="Genomic_DNA"/>
</dbReference>
<reference evidence="2 3" key="1">
    <citation type="submission" date="2020-05" db="EMBL/GenBank/DDBJ databases">
        <title>Draft genome sequence of Desulfovibrio sp. strain HN2T.</title>
        <authorList>
            <person name="Ueno A."/>
            <person name="Tamazawa S."/>
            <person name="Tamamura S."/>
            <person name="Murakami T."/>
            <person name="Kiyama T."/>
            <person name="Inomata H."/>
            <person name="Amano Y."/>
            <person name="Miyakawa K."/>
            <person name="Tamaki H."/>
            <person name="Naganuma T."/>
            <person name="Kaneko K."/>
        </authorList>
    </citation>
    <scope>NUCLEOTIDE SEQUENCE [LARGE SCALE GENOMIC DNA]</scope>
    <source>
        <strain evidence="2 3">HN2</strain>
    </source>
</reference>
<organism evidence="2 3">
    <name type="scientific">Desulfovibrio subterraneus</name>
    <dbReference type="NCBI Taxonomy" id="2718620"/>
    <lineage>
        <taxon>Bacteria</taxon>
        <taxon>Pseudomonadati</taxon>
        <taxon>Thermodesulfobacteriota</taxon>
        <taxon>Desulfovibrionia</taxon>
        <taxon>Desulfovibrionales</taxon>
        <taxon>Desulfovibrionaceae</taxon>
        <taxon>Desulfovibrio</taxon>
    </lineage>
</organism>
<dbReference type="AlphaFoldDB" id="A0A7J0BEI0"/>
<dbReference type="RefSeq" id="WP_174403635.1">
    <property type="nucleotide sequence ID" value="NZ_BLVO01000004.1"/>
</dbReference>
<name>A0A7J0BEI0_9BACT</name>
<accession>A0A7J0BEI0</accession>
<evidence type="ECO:0000256" key="1">
    <source>
        <dbReference type="SAM" id="Coils"/>
    </source>
</evidence>
<gene>
    <name evidence="2" type="ORF">DSM101010T_03130</name>
</gene>
<dbReference type="Proteomes" id="UP000503840">
    <property type="component" value="Unassembled WGS sequence"/>
</dbReference>
<keyword evidence="3" id="KW-1185">Reference proteome</keyword>
<keyword evidence="1" id="KW-0175">Coiled coil</keyword>
<evidence type="ECO:0000313" key="2">
    <source>
        <dbReference type="EMBL" id="GFM31948.1"/>
    </source>
</evidence>
<feature type="coiled-coil region" evidence="1">
    <location>
        <begin position="32"/>
        <end position="59"/>
    </location>
</feature>
<protein>
    <submittedName>
        <fullName evidence="2">Uncharacterized protein</fullName>
    </submittedName>
</protein>
<comment type="caution">
    <text evidence="2">The sequence shown here is derived from an EMBL/GenBank/DDBJ whole genome shotgun (WGS) entry which is preliminary data.</text>
</comment>
<proteinExistence type="predicted"/>
<evidence type="ECO:0000313" key="3">
    <source>
        <dbReference type="Proteomes" id="UP000503840"/>
    </source>
</evidence>